<dbReference type="SUPFAM" id="SSF53850">
    <property type="entry name" value="Periplasmic binding protein-like II"/>
    <property type="match status" value="1"/>
</dbReference>
<evidence type="ECO:0000256" key="1">
    <source>
        <dbReference type="SAM" id="SignalP"/>
    </source>
</evidence>
<dbReference type="EMBL" id="QXDF01000001">
    <property type="protein sequence ID" value="RIA55977.1"/>
    <property type="molecule type" value="Genomic_DNA"/>
</dbReference>
<protein>
    <submittedName>
        <fullName evidence="2">TRAP transporter TAXI family solute receptor</fullName>
    </submittedName>
</protein>
<gene>
    <name evidence="2" type="ORF">BXY53_1065</name>
</gene>
<feature type="signal peptide" evidence="1">
    <location>
        <begin position="1"/>
        <end position="30"/>
    </location>
</feature>
<proteinExistence type="predicted"/>
<dbReference type="Pfam" id="PF16868">
    <property type="entry name" value="NMT1_3"/>
    <property type="match status" value="1"/>
</dbReference>
<organism evidence="2 3">
    <name type="scientific">Dichotomicrobium thermohalophilum</name>
    <dbReference type="NCBI Taxonomy" id="933063"/>
    <lineage>
        <taxon>Bacteria</taxon>
        <taxon>Pseudomonadati</taxon>
        <taxon>Pseudomonadota</taxon>
        <taxon>Alphaproteobacteria</taxon>
        <taxon>Hyphomicrobiales</taxon>
        <taxon>Hyphomicrobiaceae</taxon>
        <taxon>Dichotomicrobium</taxon>
    </lineage>
</organism>
<feature type="chain" id="PRO_5017304149" evidence="1">
    <location>
        <begin position="31"/>
        <end position="377"/>
    </location>
</feature>
<evidence type="ECO:0000313" key="3">
    <source>
        <dbReference type="Proteomes" id="UP000266273"/>
    </source>
</evidence>
<keyword evidence="3" id="KW-1185">Reference proteome</keyword>
<dbReference type="OrthoDB" id="8188218at2"/>
<dbReference type="PANTHER" id="PTHR42941">
    <property type="entry name" value="SLL1037 PROTEIN"/>
    <property type="match status" value="1"/>
</dbReference>
<dbReference type="AlphaFoldDB" id="A0A397Q8W7"/>
<dbReference type="NCBIfam" id="TIGR02122">
    <property type="entry name" value="TRAP_TAXI"/>
    <property type="match status" value="1"/>
</dbReference>
<dbReference type="RefSeq" id="WP_119060816.1">
    <property type="nucleotide sequence ID" value="NZ_QXDF01000001.1"/>
</dbReference>
<dbReference type="Proteomes" id="UP000266273">
    <property type="component" value="Unassembled WGS sequence"/>
</dbReference>
<evidence type="ECO:0000313" key="2">
    <source>
        <dbReference type="EMBL" id="RIA55977.1"/>
    </source>
</evidence>
<comment type="caution">
    <text evidence="2">The sequence shown here is derived from an EMBL/GenBank/DDBJ whole genome shotgun (WGS) entry which is preliminary data.</text>
</comment>
<reference evidence="2 3" key="1">
    <citation type="submission" date="2018-08" db="EMBL/GenBank/DDBJ databases">
        <title>Genomic Encyclopedia of Archaeal and Bacterial Type Strains, Phase II (KMG-II): from individual species to whole genera.</title>
        <authorList>
            <person name="Goeker M."/>
        </authorList>
    </citation>
    <scope>NUCLEOTIDE SEQUENCE [LARGE SCALE GENOMIC DNA]</scope>
    <source>
        <strain evidence="2 3">DSM 5002</strain>
    </source>
</reference>
<sequence length="377" mass="42001">MPARISLGKLWVAVILILCSSLATSGPLSAQTETDYQEMVERVNRGTVRVISGGIGGTYIRIATDLASVLNDGNRLRVLPIVGQGSVQNITDLLYLKGIDIGIVQSDVLSFIKRRNMYPGVEERIAYITKLYNEELHVVGGPEIGSIEDLAGRKVNFGVEGSGTAMTAETVFESLGIEVEPVYHDQPLALQKIKDGEIAATLYVAGKPTSAIEELNREDGYRLVTVDYDPALQQAYLPTTFTHEDYPSLVPEGSPVRTIAVGAVMAVYDWNPEGERYAKVERFINAFFSNFEKFLQAPRHPKWREVNLAAELPGWTRFQPAREWLDRNRQTASAEVRQQFNAFLVEKTGATQLSDEEKDALFSEFVRWRQQRQAAGN</sequence>
<dbReference type="InterPro" id="IPR011852">
    <property type="entry name" value="TRAP_TAXI"/>
</dbReference>
<keyword evidence="2" id="KW-0675">Receptor</keyword>
<accession>A0A397Q8W7</accession>
<dbReference type="Gene3D" id="3.40.190.10">
    <property type="entry name" value="Periplasmic binding protein-like II"/>
    <property type="match status" value="2"/>
</dbReference>
<name>A0A397Q8W7_9HYPH</name>
<dbReference type="PANTHER" id="PTHR42941:SF1">
    <property type="entry name" value="SLL1037 PROTEIN"/>
    <property type="match status" value="1"/>
</dbReference>
<keyword evidence="1" id="KW-0732">Signal</keyword>